<name>A0A8K0V836_9RHOB</name>
<protein>
    <submittedName>
        <fullName evidence="1">Uncharacterized protein</fullName>
    </submittedName>
</protein>
<accession>A0A8K0V836</accession>
<keyword evidence="2" id="KW-1185">Reference proteome</keyword>
<proteinExistence type="predicted"/>
<dbReference type="EMBL" id="JAESVN010000003">
    <property type="protein sequence ID" value="MBL4917454.1"/>
    <property type="molecule type" value="Genomic_DNA"/>
</dbReference>
<dbReference type="AlphaFoldDB" id="A0A8K0V836"/>
<dbReference type="Proteomes" id="UP000648908">
    <property type="component" value="Unassembled WGS sequence"/>
</dbReference>
<evidence type="ECO:0000313" key="2">
    <source>
        <dbReference type="Proteomes" id="UP000648908"/>
    </source>
</evidence>
<organism evidence="1 2">
    <name type="scientific">Szabonella alba</name>
    <dbReference type="NCBI Taxonomy" id="2804194"/>
    <lineage>
        <taxon>Bacteria</taxon>
        <taxon>Pseudomonadati</taxon>
        <taxon>Pseudomonadota</taxon>
        <taxon>Alphaproteobacteria</taxon>
        <taxon>Rhodobacterales</taxon>
        <taxon>Paracoccaceae</taxon>
        <taxon>Szabonella</taxon>
    </lineage>
</organism>
<reference evidence="1" key="1">
    <citation type="submission" date="2021-01" db="EMBL/GenBank/DDBJ databases">
        <title>Tabrizicola alba sp. nov. a motile alkaliphilic bacterium isolated from a soda lake.</title>
        <authorList>
            <person name="Szuroczki S."/>
            <person name="Abbaszade G."/>
            <person name="Schumann P."/>
            <person name="Toth E."/>
        </authorList>
    </citation>
    <scope>NUCLEOTIDE SEQUENCE</scope>
    <source>
        <strain evidence="1">DMG-N-6</strain>
    </source>
</reference>
<dbReference type="RefSeq" id="WP_202688361.1">
    <property type="nucleotide sequence ID" value="NZ_JAESVN010000003.1"/>
</dbReference>
<dbReference type="Pfam" id="PF22091">
    <property type="entry name" value="DUF6941"/>
    <property type="match status" value="1"/>
</dbReference>
<dbReference type="InterPro" id="IPR054221">
    <property type="entry name" value="DUF6941"/>
</dbReference>
<sequence length="138" mass="15089">MPAIRTDAILCDGIHQEVNGKFILVGVMAGVLETNGPFFKSDFCLYVNFHGLPEGKHNIDLKLTSPEKKSTQTQISAFIPEGVMGATLQITGIPFNTEQSGSFVLSWKLSDSKKWTTLLEVPVELSVDMTEISALDES</sequence>
<gene>
    <name evidence="1" type="ORF">JL811_09495</name>
</gene>
<comment type="caution">
    <text evidence="1">The sequence shown here is derived from an EMBL/GenBank/DDBJ whole genome shotgun (WGS) entry which is preliminary data.</text>
</comment>
<evidence type="ECO:0000313" key="1">
    <source>
        <dbReference type="EMBL" id="MBL4917454.1"/>
    </source>
</evidence>